<comment type="caution">
    <text evidence="1">The sequence shown here is derived from an EMBL/GenBank/DDBJ whole genome shotgun (WGS) entry which is preliminary data.</text>
</comment>
<dbReference type="AlphaFoldDB" id="A0A3L9YEE4"/>
<evidence type="ECO:0000313" key="2">
    <source>
        <dbReference type="Proteomes" id="UP000271339"/>
    </source>
</evidence>
<evidence type="ECO:0000313" key="1">
    <source>
        <dbReference type="EMBL" id="RMA57827.1"/>
    </source>
</evidence>
<dbReference type="Proteomes" id="UP000271339">
    <property type="component" value="Unassembled WGS sequence"/>
</dbReference>
<reference evidence="1 2" key="1">
    <citation type="submission" date="2018-10" db="EMBL/GenBank/DDBJ databases">
        <title>Genomic Encyclopedia of Archaeal and Bacterial Type Strains, Phase II (KMG-II): from individual species to whole genera.</title>
        <authorList>
            <person name="Goeker M."/>
        </authorList>
    </citation>
    <scope>NUCLEOTIDE SEQUENCE [LARGE SCALE GENOMIC DNA]</scope>
    <source>
        <strain evidence="1 2">DSM 23424</strain>
    </source>
</reference>
<keyword evidence="2" id="KW-1185">Reference proteome</keyword>
<sequence>MKSTKRLDLAITKLYTAFHNGTLNPECCKSCAVGNICDNLDSWKHLSDFHGSVELNYVGKINEMFGRRINGYSPSELLQIEAIFLSACGYQIPFGPRSKKPNNPTDKELQFNGLSAVVAFLCELDSVDNSMDYSRLFQYQNNEPLYKLSSIAGFDIIEASNVY</sequence>
<evidence type="ECO:0008006" key="3">
    <source>
        <dbReference type="Google" id="ProtNLM"/>
    </source>
</evidence>
<accession>A0A3L9YEE4</accession>
<gene>
    <name evidence="1" type="ORF">BXY75_2633</name>
</gene>
<dbReference type="EMBL" id="REFC01000014">
    <property type="protein sequence ID" value="RMA57827.1"/>
    <property type="molecule type" value="Genomic_DNA"/>
</dbReference>
<dbReference type="RefSeq" id="WP_121908178.1">
    <property type="nucleotide sequence ID" value="NZ_REFC01000014.1"/>
</dbReference>
<name>A0A3L9YEE4_9FLAO</name>
<dbReference type="OrthoDB" id="1144234at2"/>
<organism evidence="1 2">
    <name type="scientific">Ulvibacter antarcticus</name>
    <dbReference type="NCBI Taxonomy" id="442714"/>
    <lineage>
        <taxon>Bacteria</taxon>
        <taxon>Pseudomonadati</taxon>
        <taxon>Bacteroidota</taxon>
        <taxon>Flavobacteriia</taxon>
        <taxon>Flavobacteriales</taxon>
        <taxon>Flavobacteriaceae</taxon>
        <taxon>Ulvibacter</taxon>
    </lineage>
</organism>
<proteinExistence type="predicted"/>
<protein>
    <recommendedName>
        <fullName evidence="3">Na(+)-translocating NADH-quinone reductase subunit F</fullName>
    </recommendedName>
</protein>